<protein>
    <submittedName>
        <fullName evidence="3">Uncharacterized protein</fullName>
    </submittedName>
</protein>
<dbReference type="KEGG" id="scm:SCHCO_02525771"/>
<feature type="compositionally biased region" description="Low complexity" evidence="1">
    <location>
        <begin position="90"/>
        <end position="104"/>
    </location>
</feature>
<feature type="compositionally biased region" description="Polar residues" evidence="1">
    <location>
        <begin position="164"/>
        <end position="179"/>
    </location>
</feature>
<keyword evidence="4" id="KW-1185">Reference proteome</keyword>
<feature type="region of interest" description="Disordered" evidence="1">
    <location>
        <begin position="1014"/>
        <end position="1071"/>
    </location>
</feature>
<feature type="compositionally biased region" description="Basic and acidic residues" evidence="1">
    <location>
        <begin position="78"/>
        <end position="88"/>
    </location>
</feature>
<feature type="compositionally biased region" description="Polar residues" evidence="1">
    <location>
        <begin position="63"/>
        <end position="76"/>
    </location>
</feature>
<feature type="region of interest" description="Disordered" evidence="1">
    <location>
        <begin position="518"/>
        <end position="537"/>
    </location>
</feature>
<keyword evidence="2" id="KW-0472">Membrane</keyword>
<dbReference type="eggNOG" id="ENOG502SMR7">
    <property type="taxonomic scope" value="Eukaryota"/>
</dbReference>
<evidence type="ECO:0000256" key="2">
    <source>
        <dbReference type="SAM" id="Phobius"/>
    </source>
</evidence>
<feature type="compositionally biased region" description="Polar residues" evidence="1">
    <location>
        <begin position="14"/>
        <end position="24"/>
    </location>
</feature>
<feature type="compositionally biased region" description="Basic and acidic residues" evidence="1">
    <location>
        <begin position="1027"/>
        <end position="1036"/>
    </location>
</feature>
<dbReference type="RefSeq" id="XP_003035017.1">
    <property type="nucleotide sequence ID" value="XM_003034971.1"/>
</dbReference>
<feature type="transmembrane region" description="Helical" evidence="2">
    <location>
        <begin position="469"/>
        <end position="490"/>
    </location>
</feature>
<feature type="transmembrane region" description="Helical" evidence="2">
    <location>
        <begin position="368"/>
        <end position="393"/>
    </location>
</feature>
<accession>D8PVY2</accession>
<dbReference type="GeneID" id="9595617"/>
<evidence type="ECO:0000256" key="1">
    <source>
        <dbReference type="SAM" id="MobiDB-lite"/>
    </source>
</evidence>
<evidence type="ECO:0000313" key="4">
    <source>
        <dbReference type="Proteomes" id="UP000007431"/>
    </source>
</evidence>
<dbReference type="EMBL" id="GL377303">
    <property type="protein sequence ID" value="EFJ00115.1"/>
    <property type="molecule type" value="Genomic_DNA"/>
</dbReference>
<name>D8PVY2_SCHCM</name>
<sequence length="1071" mass="118672">MSSVSSRTTDSNSGPTPSGWTTSVHHFFQRFPREAYGQSPATIGVRNRHGGISDPNTAPLADSGTTHEPARSTSAFTRPERDQEDRNARPRSSAPSESRSRPPATGGSESILRDARKSSMARTPSSRPSAQAVAPERMVYTRGDPFSASLPTSPPARVAESHPSMFSSAAPTRRSSSGGTYAHGPHAQDTLPFTRYPQRQYWLPLKVSTPSPLEVQTQRYQATSGKFGDRFFSDLCTTLTYRLPLFLYLMLLFRMPVFYHGRVARVLEDAELSMAEVQKLARTTASGWKDKGRKERQEALAQLHHISNWSTAPQYASQVTPAMHRFRDSWETFIDSLLREWKTQNIISALLLSALVSMLQIDDAASDIVTRTACLLSLTAALMSLLYGCLYIIRFGTMKRMHKASAWAEEAQKQREAIWWNVWVLLAMPVVWLAWSLILFIFSIMSYAWRTGSHDTDRSKSDSATSATRISMACMFGLGMAYLIAMSVTFTRYGEGMDNAWKARLTSMVQQLLPEDSIYSSQGRPNSGRHSRPSQMDGMSLVQEITQSTAPPTILAHPRPLYAAPPQLRQSVIDLPGQSPYPQEQLVQPNPSGNPAFRPPSHVAMPYQLPRVDDPSVAESTSSTISHDFAPYGRLLPEGGPFIVVETSSMSDIPTSMPQVLESAFPRLVRFKNPATVVEFASSDAILTSAGSQTTQSSAASFESHRSRFSSGPSVMAPVALAPGPAATEIAHGPSGLHAAVEQEHTISETELSGDGRQIRDQDLLQVAHAMDFDGNGDTGARLLGRSRRLTKFIPHPIIELLRNPMWCMDYSSLLFDVVFPERGIERSDFLRFIRSLHEIALRHRAPPEALSPQNQALPPAVLHRDRIHVPCLHLVYEELKRWNMHLFRRHGMSAVLTYENRLRADDVYSVYVVDSSDALSMHPAQLKAMFAQSELTLGLDCERLVMHLLSCRPLSLGEPCIIHTDVVLDLQPVIDIRDFSSHDESFRSVASAHTSGGASSIHTYELELLQTPRAPQASSSMPSDGDANRDDDQDRVSLPLLDNEGAEAEEEEIILFPRLRPSSMSSTSFT</sequence>
<keyword evidence="2" id="KW-1133">Transmembrane helix</keyword>
<dbReference type="InParanoid" id="D8PVY2"/>
<reference evidence="3 4" key="1">
    <citation type="journal article" date="2010" name="Nat. Biotechnol.">
        <title>Genome sequence of the model mushroom Schizophyllum commune.</title>
        <authorList>
            <person name="Ohm R.A."/>
            <person name="de Jong J.F."/>
            <person name="Lugones L.G."/>
            <person name="Aerts A."/>
            <person name="Kothe E."/>
            <person name="Stajich J.E."/>
            <person name="de Vries R.P."/>
            <person name="Record E."/>
            <person name="Levasseur A."/>
            <person name="Baker S.E."/>
            <person name="Bartholomew K.A."/>
            <person name="Coutinho P.M."/>
            <person name="Erdmann S."/>
            <person name="Fowler T.J."/>
            <person name="Gathman A.C."/>
            <person name="Lombard V."/>
            <person name="Henrissat B."/>
            <person name="Knabe N."/>
            <person name="Kuees U."/>
            <person name="Lilly W.W."/>
            <person name="Lindquist E."/>
            <person name="Lucas S."/>
            <person name="Magnuson J.K."/>
            <person name="Piumi F."/>
            <person name="Raudaskoski M."/>
            <person name="Salamov A."/>
            <person name="Schmutz J."/>
            <person name="Schwarze F.W.M.R."/>
            <person name="vanKuyk P.A."/>
            <person name="Horton J.S."/>
            <person name="Grigoriev I.V."/>
            <person name="Woesten H.A.B."/>
        </authorList>
    </citation>
    <scope>NUCLEOTIDE SEQUENCE [LARGE SCALE GENOMIC DNA]</scope>
    <source>
        <strain evidence="4">H4-8 / FGSC 9210</strain>
    </source>
</reference>
<keyword evidence="2" id="KW-0812">Transmembrane</keyword>
<dbReference type="Proteomes" id="UP000007431">
    <property type="component" value="Unassembled WGS sequence"/>
</dbReference>
<feature type="compositionally biased region" description="Polar residues" evidence="1">
    <location>
        <begin position="120"/>
        <end position="129"/>
    </location>
</feature>
<feature type="transmembrane region" description="Helical" evidence="2">
    <location>
        <begin position="239"/>
        <end position="259"/>
    </location>
</feature>
<feature type="compositionally biased region" description="Low complexity" evidence="1">
    <location>
        <begin position="1"/>
        <end position="13"/>
    </location>
</feature>
<gene>
    <name evidence="3" type="ORF">SCHCODRAFT_105352</name>
</gene>
<feature type="non-terminal residue" evidence="3">
    <location>
        <position position="1071"/>
    </location>
</feature>
<dbReference type="HOGENOM" id="CLU_287599_0_0_1"/>
<dbReference type="AlphaFoldDB" id="D8PVY2"/>
<feature type="compositionally biased region" description="Acidic residues" evidence="1">
    <location>
        <begin position="1045"/>
        <end position="1054"/>
    </location>
</feature>
<feature type="transmembrane region" description="Helical" evidence="2">
    <location>
        <begin position="422"/>
        <end position="449"/>
    </location>
</feature>
<dbReference type="OrthoDB" id="3062801at2759"/>
<proteinExistence type="predicted"/>
<organism evidence="4">
    <name type="scientific">Schizophyllum commune (strain H4-8 / FGSC 9210)</name>
    <name type="common">Split gill fungus</name>
    <dbReference type="NCBI Taxonomy" id="578458"/>
    <lineage>
        <taxon>Eukaryota</taxon>
        <taxon>Fungi</taxon>
        <taxon>Dikarya</taxon>
        <taxon>Basidiomycota</taxon>
        <taxon>Agaricomycotina</taxon>
        <taxon>Agaricomycetes</taxon>
        <taxon>Agaricomycetidae</taxon>
        <taxon>Agaricales</taxon>
        <taxon>Schizophyllaceae</taxon>
        <taxon>Schizophyllum</taxon>
    </lineage>
</organism>
<feature type="region of interest" description="Disordered" evidence="1">
    <location>
        <begin position="1"/>
        <end position="191"/>
    </location>
</feature>
<evidence type="ECO:0000313" key="3">
    <source>
        <dbReference type="EMBL" id="EFJ00115.1"/>
    </source>
</evidence>
<dbReference type="VEuPathDB" id="FungiDB:SCHCODRAFT_02525771"/>